<keyword evidence="2" id="KW-1185">Reference proteome</keyword>
<evidence type="ECO:0000313" key="1">
    <source>
        <dbReference type="EMBL" id="CAK8684528.1"/>
    </source>
</evidence>
<sequence length="521" mass="60093">MNSKNPLTLYDLGRQLIAIRLYESVLRKKSISSVNKFFYEFFTSKHLPAPVITDLVKVFILVVNGRTDIPDTPCCCLKEFKTDRNGKDTTQASSYVRTCNMRFQKWSKEIFRTCIHILMLTWPGRKFSPSSIIEDSPVTFGFLYTPTYLVYEYAFQGFLVSNNICKDNIWSKRVKRRSGEKAYLSTRHFRSWYILPRLRNIMKERRERLDLDLERHHAGALSTTETLNILLNTLGGFPPEYAKPQDSQTAKISTTAPSINLKMCSREPCNYEFLSVLEQSITFGFTVNTISIRIHNCCDVMETILQRLHFPTNVLQLHINVSNPRKFMEKKDLLLQLSQLKKIFLEISDWLKTATLWNELFCKWPHLHSIKLSGLQMSFQQTNTDSCSANNLVRFPKSLLSLELADGSVTADFLDWLSTCCQEICQSNPTTTFLRELTLSYETCLANDLNVWKSFLSLLDKSLTNLHKVTLNHCGLTDDQARHLTDLVNSKECRSPLMSFIINQNELTLSNDTGSCCFFKI</sequence>
<name>A0ABP0G0W3_CLALP</name>
<organism evidence="1 2">
    <name type="scientific">Clavelina lepadiformis</name>
    <name type="common">Light-bulb sea squirt</name>
    <name type="synonym">Ascidia lepadiformis</name>
    <dbReference type="NCBI Taxonomy" id="159417"/>
    <lineage>
        <taxon>Eukaryota</taxon>
        <taxon>Metazoa</taxon>
        <taxon>Chordata</taxon>
        <taxon>Tunicata</taxon>
        <taxon>Ascidiacea</taxon>
        <taxon>Aplousobranchia</taxon>
        <taxon>Clavelinidae</taxon>
        <taxon>Clavelina</taxon>
    </lineage>
</organism>
<dbReference type="Proteomes" id="UP001642483">
    <property type="component" value="Unassembled WGS sequence"/>
</dbReference>
<protein>
    <submittedName>
        <fullName evidence="1">Uncharacterized protein</fullName>
    </submittedName>
</protein>
<accession>A0ABP0G0W3</accession>
<gene>
    <name evidence="1" type="ORF">CVLEPA_LOCUS15504</name>
</gene>
<comment type="caution">
    <text evidence="1">The sequence shown here is derived from an EMBL/GenBank/DDBJ whole genome shotgun (WGS) entry which is preliminary data.</text>
</comment>
<reference evidence="1 2" key="1">
    <citation type="submission" date="2024-02" db="EMBL/GenBank/DDBJ databases">
        <authorList>
            <person name="Daric V."/>
            <person name="Darras S."/>
        </authorList>
    </citation>
    <scope>NUCLEOTIDE SEQUENCE [LARGE SCALE GENOMIC DNA]</scope>
</reference>
<dbReference type="EMBL" id="CAWYQH010000097">
    <property type="protein sequence ID" value="CAK8684528.1"/>
    <property type="molecule type" value="Genomic_DNA"/>
</dbReference>
<evidence type="ECO:0000313" key="2">
    <source>
        <dbReference type="Proteomes" id="UP001642483"/>
    </source>
</evidence>
<proteinExistence type="predicted"/>